<dbReference type="STRING" id="276.THFILI_03135"/>
<dbReference type="EMBL" id="JPSL02000037">
    <property type="protein sequence ID" value="KGQ22431.2"/>
    <property type="molecule type" value="Genomic_DNA"/>
</dbReference>
<comment type="caution">
    <text evidence="1">The sequence shown here is derived from an EMBL/GenBank/DDBJ whole genome shotgun (WGS) entry which is preliminary data.</text>
</comment>
<reference evidence="1 2" key="1">
    <citation type="journal article" date="2015" name="Genome Announc.">
        <title>Draft Genome Sequence of the Thermophile Thermus filiformis ATCC 43280, Producer of Carotenoid-(Di)glucoside-Branched Fatty Acid (Di)esters and Source of Hyperthermostable Enzymes of Biotechnological Interest.</title>
        <authorList>
            <person name="Mandelli F."/>
            <person name="Oliveira Ramires B."/>
            <person name="Couger M.B."/>
            <person name="Paixao D.A."/>
            <person name="Camilo C.M."/>
            <person name="Polikarpov I."/>
            <person name="Prade R."/>
            <person name="Riano-Pachon D.M."/>
            <person name="Squina F.M."/>
        </authorList>
    </citation>
    <scope>NUCLEOTIDE SEQUENCE [LARGE SCALE GENOMIC DNA]</scope>
    <source>
        <strain evidence="1 2">ATCC 43280</strain>
    </source>
</reference>
<dbReference type="Proteomes" id="UP000030364">
    <property type="component" value="Unassembled WGS sequence"/>
</dbReference>
<proteinExistence type="predicted"/>
<dbReference type="AlphaFoldDB" id="A0A0A2WQI3"/>
<keyword evidence="2" id="KW-1185">Reference proteome</keyword>
<gene>
    <name evidence="1" type="ORF">THFILI_03135</name>
</gene>
<evidence type="ECO:0000313" key="1">
    <source>
        <dbReference type="EMBL" id="KGQ22431.2"/>
    </source>
</evidence>
<accession>A0A0A2WQI3</accession>
<dbReference type="OrthoDB" id="33132at2"/>
<sequence length="87" mass="10029">MLSYQEAEKRAVRVLVDGVGEALVLKEEAGYYALYFFFGLQGRRAPDPEEEPDFVEGPRPEPAFRDPYDQARWLEAHGYTLFVNESK</sequence>
<name>A0A0A2WQI3_THEFI</name>
<organism evidence="1 2">
    <name type="scientific">Thermus filiformis</name>
    <dbReference type="NCBI Taxonomy" id="276"/>
    <lineage>
        <taxon>Bacteria</taxon>
        <taxon>Thermotogati</taxon>
        <taxon>Deinococcota</taxon>
        <taxon>Deinococci</taxon>
        <taxon>Thermales</taxon>
        <taxon>Thermaceae</taxon>
        <taxon>Thermus</taxon>
    </lineage>
</organism>
<evidence type="ECO:0000313" key="2">
    <source>
        <dbReference type="Proteomes" id="UP000030364"/>
    </source>
</evidence>
<dbReference type="RefSeq" id="WP_038062687.1">
    <property type="nucleotide sequence ID" value="NZ_JPSL02000037.1"/>
</dbReference>
<protein>
    <submittedName>
        <fullName evidence="1">Annexin VII</fullName>
    </submittedName>
</protein>